<keyword evidence="10" id="KW-1185">Reference proteome</keyword>
<comment type="cofactor">
    <cofactor evidence="1">
        <name>Mn(2+)</name>
        <dbReference type="ChEBI" id="CHEBI:29035"/>
    </cofactor>
</comment>
<evidence type="ECO:0000256" key="2">
    <source>
        <dbReference type="ARBA" id="ARBA00001946"/>
    </source>
</evidence>
<evidence type="ECO:0000256" key="3">
    <source>
        <dbReference type="ARBA" id="ARBA00005582"/>
    </source>
</evidence>
<comment type="cofactor">
    <cofactor evidence="2">
        <name>Mg(2+)</name>
        <dbReference type="ChEBI" id="CHEBI:18420"/>
    </cofactor>
</comment>
<evidence type="ECO:0000256" key="4">
    <source>
        <dbReference type="ARBA" id="ARBA00022723"/>
    </source>
</evidence>
<dbReference type="InterPro" id="IPR039121">
    <property type="entry name" value="NUDT19"/>
</dbReference>
<evidence type="ECO:0000313" key="10">
    <source>
        <dbReference type="Proteomes" id="UP001432322"/>
    </source>
</evidence>
<comment type="caution">
    <text evidence="9">The sequence shown here is derived from an EMBL/GenBank/DDBJ whole genome shotgun (WGS) entry which is preliminary data.</text>
</comment>
<protein>
    <recommendedName>
        <fullName evidence="8">Nudix hydrolase domain-containing protein</fullName>
    </recommendedName>
</protein>
<evidence type="ECO:0000313" key="9">
    <source>
        <dbReference type="EMBL" id="GMT31380.1"/>
    </source>
</evidence>
<dbReference type="Pfam" id="PF00293">
    <property type="entry name" value="NUDIX"/>
    <property type="match status" value="1"/>
</dbReference>
<evidence type="ECO:0000256" key="6">
    <source>
        <dbReference type="ARBA" id="ARBA00022842"/>
    </source>
</evidence>
<reference evidence="9" key="1">
    <citation type="submission" date="2023-10" db="EMBL/GenBank/DDBJ databases">
        <title>Genome assembly of Pristionchus species.</title>
        <authorList>
            <person name="Yoshida K."/>
            <person name="Sommer R.J."/>
        </authorList>
    </citation>
    <scope>NUCLEOTIDE SEQUENCE</scope>
    <source>
        <strain evidence="9">RS5133</strain>
    </source>
</reference>
<dbReference type="Proteomes" id="UP001432322">
    <property type="component" value="Unassembled WGS sequence"/>
</dbReference>
<proteinExistence type="inferred from homology"/>
<feature type="domain" description="Nudix hydrolase" evidence="8">
    <location>
        <begin position="21"/>
        <end position="203"/>
    </location>
</feature>
<dbReference type="SUPFAM" id="SSF55811">
    <property type="entry name" value="Nudix"/>
    <property type="match status" value="1"/>
</dbReference>
<evidence type="ECO:0000256" key="1">
    <source>
        <dbReference type="ARBA" id="ARBA00001936"/>
    </source>
</evidence>
<evidence type="ECO:0000259" key="8">
    <source>
        <dbReference type="PROSITE" id="PS51462"/>
    </source>
</evidence>
<dbReference type="EMBL" id="BTSY01000006">
    <property type="protein sequence ID" value="GMT31380.1"/>
    <property type="molecule type" value="Genomic_DNA"/>
</dbReference>
<dbReference type="GO" id="GO:0046872">
    <property type="term" value="F:metal ion binding"/>
    <property type="evidence" value="ECO:0007669"/>
    <property type="project" value="UniProtKB-KW"/>
</dbReference>
<accession>A0AAV5WLH2</accession>
<comment type="similarity">
    <text evidence="3">Belongs to the Nudix hydrolase family.</text>
</comment>
<organism evidence="9 10">
    <name type="scientific">Pristionchus fissidentatus</name>
    <dbReference type="NCBI Taxonomy" id="1538716"/>
    <lineage>
        <taxon>Eukaryota</taxon>
        <taxon>Metazoa</taxon>
        <taxon>Ecdysozoa</taxon>
        <taxon>Nematoda</taxon>
        <taxon>Chromadorea</taxon>
        <taxon>Rhabditida</taxon>
        <taxon>Rhabditina</taxon>
        <taxon>Diplogasteromorpha</taxon>
        <taxon>Diplogasteroidea</taxon>
        <taxon>Neodiplogasteridae</taxon>
        <taxon>Pristionchus</taxon>
    </lineage>
</organism>
<keyword evidence="4" id="KW-0479">Metal-binding</keyword>
<dbReference type="PANTHER" id="PTHR12318">
    <property type="entry name" value="TESTOSTERONE-REGULATED PROTEIN RP2"/>
    <property type="match status" value="1"/>
</dbReference>
<sequence>SAPSSLSMPSKAMVGAARALPWGEAASIIMVSRSTRRVLLLRRGTTASFMPNALVFPGGVVHTQHEDRETAREAALRELFEETGLLCTKRGKLRTVEDPRTERWQNEVNEKGASKTKLKEFLASTNERLDVASLMPWSTWLTPNAGHYKRRYMTDFFVLPVDGEPQIRHCAREMAGAEWSDPSKVLAAAAAGAESVPPPQQYELRRLRELDPASPALADNHIRKVLFPQLIRCEEREGEQWLCNILPGDQEYVSEPPGQFEQGTKKMKREAMLNPDETKPLHRLTYLVAPLYSKCTITVKGVDPLDLEEPHVSRL</sequence>
<dbReference type="CDD" id="cd18870">
    <property type="entry name" value="NUDIX_AcylCoAdiphos_Nudt19"/>
    <property type="match status" value="1"/>
</dbReference>
<evidence type="ECO:0000256" key="5">
    <source>
        <dbReference type="ARBA" id="ARBA00022801"/>
    </source>
</evidence>
<dbReference type="Gene3D" id="3.90.79.10">
    <property type="entry name" value="Nucleoside Triphosphate Pyrophosphohydrolase"/>
    <property type="match status" value="1"/>
</dbReference>
<keyword evidence="7" id="KW-0464">Manganese</keyword>
<dbReference type="PANTHER" id="PTHR12318:SF0">
    <property type="entry name" value="ACYL-COENZYME A DIPHOSPHATASE NUDT19"/>
    <property type="match status" value="1"/>
</dbReference>
<dbReference type="InterPro" id="IPR000086">
    <property type="entry name" value="NUDIX_hydrolase_dom"/>
</dbReference>
<evidence type="ECO:0000256" key="7">
    <source>
        <dbReference type="ARBA" id="ARBA00023211"/>
    </source>
</evidence>
<dbReference type="GO" id="GO:0005739">
    <property type="term" value="C:mitochondrion"/>
    <property type="evidence" value="ECO:0007669"/>
    <property type="project" value="TreeGrafter"/>
</dbReference>
<keyword evidence="6" id="KW-0460">Magnesium</keyword>
<keyword evidence="5" id="KW-0378">Hydrolase</keyword>
<dbReference type="AlphaFoldDB" id="A0AAV5WLH2"/>
<gene>
    <name evidence="9" type="ORF">PFISCL1PPCAC_22677</name>
</gene>
<name>A0AAV5WLH2_9BILA</name>
<dbReference type="PROSITE" id="PS51462">
    <property type="entry name" value="NUDIX"/>
    <property type="match status" value="1"/>
</dbReference>
<dbReference type="GO" id="GO:0016818">
    <property type="term" value="F:hydrolase activity, acting on acid anhydrides, in phosphorus-containing anhydrides"/>
    <property type="evidence" value="ECO:0007669"/>
    <property type="project" value="InterPro"/>
</dbReference>
<dbReference type="InterPro" id="IPR015797">
    <property type="entry name" value="NUDIX_hydrolase-like_dom_sf"/>
</dbReference>
<feature type="non-terminal residue" evidence="9">
    <location>
        <position position="1"/>
    </location>
</feature>